<dbReference type="InterPro" id="IPR015590">
    <property type="entry name" value="Aldehyde_DH_dom"/>
</dbReference>
<dbReference type="Proteomes" id="UP000648984">
    <property type="component" value="Unassembled WGS sequence"/>
</dbReference>
<dbReference type="InterPro" id="IPR010102">
    <property type="entry name" value="Succ_semiAld_DH"/>
</dbReference>
<evidence type="ECO:0000313" key="5">
    <source>
        <dbReference type="Proteomes" id="UP000648984"/>
    </source>
</evidence>
<keyword evidence="2 4" id="KW-0560">Oxidoreductase</keyword>
<dbReference type="Gene3D" id="3.40.605.10">
    <property type="entry name" value="Aldehyde Dehydrogenase, Chain A, domain 1"/>
    <property type="match status" value="1"/>
</dbReference>
<dbReference type="InterPro" id="IPR016160">
    <property type="entry name" value="Ald_DH_CS_CYS"/>
</dbReference>
<protein>
    <submittedName>
        <fullName evidence="4">Succinate-semialdehyde dehydrogenase</fullName>
        <ecNumber evidence="4">1.2.1.-</ecNumber>
    </submittedName>
</protein>
<dbReference type="EC" id="1.2.1.-" evidence="4"/>
<dbReference type="InterPro" id="IPR016162">
    <property type="entry name" value="Ald_DH_N"/>
</dbReference>
<dbReference type="Pfam" id="PF00171">
    <property type="entry name" value="Aldedh"/>
    <property type="match status" value="1"/>
</dbReference>
<gene>
    <name evidence="4" type="ORF">GPA25_16555</name>
</gene>
<comment type="similarity">
    <text evidence="1">Belongs to the aldehyde dehydrogenase family.</text>
</comment>
<dbReference type="CDD" id="cd07103">
    <property type="entry name" value="ALDH_F5_SSADH_GabD"/>
    <property type="match status" value="1"/>
</dbReference>
<name>A0ABX1QD82_9RHOO</name>
<dbReference type="InterPro" id="IPR016161">
    <property type="entry name" value="Ald_DH/histidinol_DH"/>
</dbReference>
<evidence type="ECO:0000313" key="4">
    <source>
        <dbReference type="EMBL" id="NMG76372.1"/>
    </source>
</evidence>
<evidence type="ECO:0000259" key="3">
    <source>
        <dbReference type="Pfam" id="PF00171"/>
    </source>
</evidence>
<dbReference type="InterPro" id="IPR016163">
    <property type="entry name" value="Ald_DH_C"/>
</dbReference>
<dbReference type="SUPFAM" id="SSF53720">
    <property type="entry name" value="ALDH-like"/>
    <property type="match status" value="1"/>
</dbReference>
<evidence type="ECO:0000256" key="1">
    <source>
        <dbReference type="ARBA" id="ARBA00009986"/>
    </source>
</evidence>
<dbReference type="GO" id="GO:0016491">
    <property type="term" value="F:oxidoreductase activity"/>
    <property type="evidence" value="ECO:0007669"/>
    <property type="project" value="UniProtKB-KW"/>
</dbReference>
<dbReference type="PANTHER" id="PTHR43353:SF5">
    <property type="entry name" value="SUCCINATE-SEMIALDEHYDE DEHYDROGENASE, MITOCHONDRIAL"/>
    <property type="match status" value="1"/>
</dbReference>
<dbReference type="InterPro" id="IPR050740">
    <property type="entry name" value="Aldehyde_DH_Superfamily"/>
</dbReference>
<sequence length="495" mass="52575">MRLPLSDPQHGLRNRALIRNVAYIGGDWVGSDDGTCFEVRNPADGSLVAEVPNMGAEETRRAIQAAVVAFVAWRRFTPQQRSTILRRWQQLILDSADDLACLLTTEQGKALNDAHAEVLQAAGFLEWYAEEGKRLTGGVLPTSHPGRRGWVLREPIGVCAAITPWNYPAATLARKFAPALAAGCTVVLKPAEQTPLTALALAALAEEAGLPPGVFNVVTGDGDAAEAIGRELSTHPAIRMLSFTGSSEVGRQLMRQSADTLKNLSLELGGHAPFVVFDDADLDVAVESAINAKFRNAGQMCVAANRFLVQDGIHDAFATRLAERAKGLKVGPGLTPGVLVGPLIDHLALTKVQRHVDDAIAHGAKVLTGGQRFGRDGTFFEPTVLTGVTSAMIVAREETFGPVAPLMRFSTEADAIAMSNATDYGLASYVFTRDISRIWRLTEAIEAGVVAVNAGSFTTEAAPFGGVKQSGLGREGGSYGIESYLSIKHVSLGLG</sequence>
<keyword evidence="5" id="KW-1185">Reference proteome</keyword>
<comment type="caution">
    <text evidence="4">The sequence shown here is derived from an EMBL/GenBank/DDBJ whole genome shotgun (WGS) entry which is preliminary data.</text>
</comment>
<dbReference type="EMBL" id="WTVQ01000031">
    <property type="protein sequence ID" value="NMG76372.1"/>
    <property type="molecule type" value="Genomic_DNA"/>
</dbReference>
<organism evidence="4 5">
    <name type="scientific">Aromatoleum diolicum</name>
    <dbReference type="NCBI Taxonomy" id="75796"/>
    <lineage>
        <taxon>Bacteria</taxon>
        <taxon>Pseudomonadati</taxon>
        <taxon>Pseudomonadota</taxon>
        <taxon>Betaproteobacteria</taxon>
        <taxon>Rhodocyclales</taxon>
        <taxon>Rhodocyclaceae</taxon>
        <taxon>Aromatoleum</taxon>
    </lineage>
</organism>
<dbReference type="NCBIfam" id="TIGR01780">
    <property type="entry name" value="SSADH"/>
    <property type="match status" value="1"/>
</dbReference>
<dbReference type="PANTHER" id="PTHR43353">
    <property type="entry name" value="SUCCINATE-SEMIALDEHYDE DEHYDROGENASE, MITOCHONDRIAL"/>
    <property type="match status" value="1"/>
</dbReference>
<proteinExistence type="inferred from homology"/>
<dbReference type="Gene3D" id="3.40.309.10">
    <property type="entry name" value="Aldehyde Dehydrogenase, Chain A, domain 2"/>
    <property type="match status" value="1"/>
</dbReference>
<feature type="domain" description="Aldehyde dehydrogenase" evidence="3">
    <location>
        <begin position="28"/>
        <end position="490"/>
    </location>
</feature>
<dbReference type="PROSITE" id="PS00070">
    <property type="entry name" value="ALDEHYDE_DEHYDR_CYS"/>
    <property type="match status" value="1"/>
</dbReference>
<evidence type="ECO:0000256" key="2">
    <source>
        <dbReference type="ARBA" id="ARBA00023002"/>
    </source>
</evidence>
<reference evidence="4 5" key="1">
    <citation type="submission" date="2019-12" db="EMBL/GenBank/DDBJ databases">
        <title>Comparative genomics gives insights into the taxonomy of the Azoarcus-Aromatoleum group and reveals separate origins of nif in the plant-associated Azoarcus and non-plant-associated Aromatoleum sub-groups.</title>
        <authorList>
            <person name="Lafos M."/>
            <person name="Maluk M."/>
            <person name="Batista M."/>
            <person name="Junghare M."/>
            <person name="Carmona M."/>
            <person name="Faoro H."/>
            <person name="Cruz L.M."/>
            <person name="Battistoni F."/>
            <person name="De Souza E."/>
            <person name="Pedrosa F."/>
            <person name="Chen W.-M."/>
            <person name="Poole P.S."/>
            <person name="Dixon R.A."/>
            <person name="James E.K."/>
        </authorList>
    </citation>
    <scope>NUCLEOTIDE SEQUENCE [LARGE SCALE GENOMIC DNA]</scope>
    <source>
        <strain evidence="4 5">22Lin</strain>
    </source>
</reference>
<accession>A0ABX1QD82</accession>
<dbReference type="RefSeq" id="WP_211163180.1">
    <property type="nucleotide sequence ID" value="NZ_WTVQ01000031.1"/>
</dbReference>